<name>V5SCL3_9HYPH</name>
<dbReference type="RefSeq" id="WP_023786153.1">
    <property type="nucleotide sequence ID" value="NC_022997.1"/>
</dbReference>
<dbReference type="InterPro" id="IPR027417">
    <property type="entry name" value="P-loop_NTPase"/>
</dbReference>
<accession>V5SCL3</accession>
<evidence type="ECO:0000313" key="8">
    <source>
        <dbReference type="EMBL" id="AHB47709.1"/>
    </source>
</evidence>
<evidence type="ECO:0000256" key="4">
    <source>
        <dbReference type="ARBA" id="ARBA00022692"/>
    </source>
</evidence>
<dbReference type="PATRIC" id="fig|1029756.8.peg.774"/>
<evidence type="ECO:0000256" key="6">
    <source>
        <dbReference type="ARBA" id="ARBA00023136"/>
    </source>
</evidence>
<dbReference type="Pfam" id="PF02534">
    <property type="entry name" value="T4SS-DNA_transf"/>
    <property type="match status" value="1"/>
</dbReference>
<comment type="similarity">
    <text evidence="2">Belongs to the VirD4/TraG family.</text>
</comment>
<sequence length="468" mass="51440">MSEKPFLDPSFPPRGSGIPGRSESAPSTRWGHPWELSSNWDWQPGRVLLGHWQGRLIGIDDDRHVVTVAGTRAGKSSTVLIPNLCRYPGSVLVLDPKGELARATAGHRQRMGQRVYVLDPFGETEFATASHNPFDELESGSAQRIAADAAQIADALIIANNKDPHWTDSARNLVRGLSLHLLSTTSGATLRRVRALLNGTPAELDELFTAMTASTAFDGVVSNIGRSFLGKLEAGGRELQGILSTAQEQTAPLDDIVAITERSSFALSDLATDNVSIYVVLPGMRMGTHYRWMRLVIQLALAALERTRNTRGALPVWFVLEEFPSLGHMRSIETAAGLMAGFGVKLWSVLQDFTQLKTHYPKSWETFLGNAGIIQAFGNADLTTTEHLSRLLGSTQVFERQAVRLSGQAMSQGDTGIREHLRSVRLLDANEITMHFSRETNRQLVLAPGRPPIYMERLPHDFHEPLAS</sequence>
<dbReference type="EMBL" id="CP006912">
    <property type="protein sequence ID" value="AHB47709.1"/>
    <property type="molecule type" value="Genomic_DNA"/>
</dbReference>
<dbReference type="InterPro" id="IPR051539">
    <property type="entry name" value="T4SS-coupling_protein"/>
</dbReference>
<keyword evidence="6" id="KW-0472">Membrane</keyword>
<evidence type="ECO:0000313" key="9">
    <source>
        <dbReference type="Proteomes" id="UP000018542"/>
    </source>
</evidence>
<dbReference type="InterPro" id="IPR003688">
    <property type="entry name" value="TraG/VirD4"/>
</dbReference>
<feature type="region of interest" description="Disordered" evidence="7">
    <location>
        <begin position="1"/>
        <end position="30"/>
    </location>
</feature>
<evidence type="ECO:0000256" key="7">
    <source>
        <dbReference type="SAM" id="MobiDB-lite"/>
    </source>
</evidence>
<reference evidence="8 9" key="1">
    <citation type="journal article" date="2014" name="Genome Announc.">
        <title>Complete Genome Sequence of Hyphomicrobium nitrativorans Strain NL23, a Denitrifying Bacterium Isolated from Biofilm of a Methanol-Fed Denitrification System Treating Seawater at the Montreal Biodome.</title>
        <authorList>
            <person name="Martineau C."/>
            <person name="Villeneuve C."/>
            <person name="Mauffrey F."/>
            <person name="Villemur R."/>
        </authorList>
    </citation>
    <scope>NUCLEOTIDE SEQUENCE [LARGE SCALE GENOMIC DNA]</scope>
    <source>
        <strain evidence="8">NL23</strain>
    </source>
</reference>
<gene>
    <name evidence="8" type="ORF">W911_03700</name>
</gene>
<dbReference type="PANTHER" id="PTHR37937">
    <property type="entry name" value="CONJUGATIVE TRANSFER: DNA TRANSPORT"/>
    <property type="match status" value="1"/>
</dbReference>
<keyword evidence="3" id="KW-1003">Cell membrane</keyword>
<proteinExistence type="inferred from homology"/>
<evidence type="ECO:0000256" key="3">
    <source>
        <dbReference type="ARBA" id="ARBA00022475"/>
    </source>
</evidence>
<dbReference type="AlphaFoldDB" id="V5SCL3"/>
<evidence type="ECO:0000256" key="5">
    <source>
        <dbReference type="ARBA" id="ARBA00022989"/>
    </source>
</evidence>
<dbReference type="CDD" id="cd01127">
    <property type="entry name" value="TrwB_TraG_TraD_VirD4"/>
    <property type="match status" value="2"/>
</dbReference>
<keyword evidence="9" id="KW-1185">Reference proteome</keyword>
<dbReference type="SUPFAM" id="SSF52540">
    <property type="entry name" value="P-loop containing nucleoside triphosphate hydrolases"/>
    <property type="match status" value="1"/>
</dbReference>
<dbReference type="STRING" id="1029756.W911_03700"/>
<keyword evidence="4" id="KW-0812">Transmembrane</keyword>
<dbReference type="GO" id="GO:0005886">
    <property type="term" value="C:plasma membrane"/>
    <property type="evidence" value="ECO:0007669"/>
    <property type="project" value="UniProtKB-SubCell"/>
</dbReference>
<dbReference type="Proteomes" id="UP000018542">
    <property type="component" value="Chromosome"/>
</dbReference>
<dbReference type="Gene3D" id="1.10.8.80">
    <property type="entry name" value="Magnesium chelatase subunit I, C-Terminal domain"/>
    <property type="match status" value="1"/>
</dbReference>
<dbReference type="PANTHER" id="PTHR37937:SF1">
    <property type="entry name" value="CONJUGATIVE TRANSFER: DNA TRANSPORT"/>
    <property type="match status" value="1"/>
</dbReference>
<dbReference type="OrthoDB" id="9759295at2"/>
<dbReference type="HOGENOM" id="CLU_012039_3_1_5"/>
<evidence type="ECO:0000256" key="2">
    <source>
        <dbReference type="ARBA" id="ARBA00008806"/>
    </source>
</evidence>
<evidence type="ECO:0000256" key="1">
    <source>
        <dbReference type="ARBA" id="ARBA00004651"/>
    </source>
</evidence>
<organism evidence="8 9">
    <name type="scientific">Hyphomicrobium nitrativorans NL23</name>
    <dbReference type="NCBI Taxonomy" id="1029756"/>
    <lineage>
        <taxon>Bacteria</taxon>
        <taxon>Pseudomonadati</taxon>
        <taxon>Pseudomonadota</taxon>
        <taxon>Alphaproteobacteria</taxon>
        <taxon>Hyphomicrobiales</taxon>
        <taxon>Hyphomicrobiaceae</taxon>
        <taxon>Hyphomicrobium</taxon>
    </lineage>
</organism>
<protein>
    <submittedName>
        <fullName evidence="8">Conjugal transfer protein TraG</fullName>
    </submittedName>
</protein>
<keyword evidence="5" id="KW-1133">Transmembrane helix</keyword>
<dbReference type="Gene3D" id="3.40.50.300">
    <property type="entry name" value="P-loop containing nucleotide triphosphate hydrolases"/>
    <property type="match status" value="1"/>
</dbReference>
<dbReference type="KEGG" id="hni:W911_03700"/>
<comment type="subcellular location">
    <subcellularLocation>
        <location evidence="1">Cell membrane</location>
        <topology evidence="1">Multi-pass membrane protein</topology>
    </subcellularLocation>
</comment>